<dbReference type="Gene3D" id="3.40.30.10">
    <property type="entry name" value="Glutaredoxin"/>
    <property type="match status" value="1"/>
</dbReference>
<reference evidence="2" key="1">
    <citation type="submission" date="2021-10" db="EMBL/GenBank/DDBJ databases">
        <title>Melipona bicolor Genome sequencing and assembly.</title>
        <authorList>
            <person name="Araujo N.S."/>
            <person name="Arias M.C."/>
        </authorList>
    </citation>
    <scope>NUCLEOTIDE SEQUENCE</scope>
    <source>
        <strain evidence="2">USP_2M_L1-L4_2017</strain>
        <tissue evidence="2">Whole body</tissue>
    </source>
</reference>
<organism evidence="2 3">
    <name type="scientific">Melipona bicolor</name>
    <dbReference type="NCBI Taxonomy" id="60889"/>
    <lineage>
        <taxon>Eukaryota</taxon>
        <taxon>Metazoa</taxon>
        <taxon>Ecdysozoa</taxon>
        <taxon>Arthropoda</taxon>
        <taxon>Hexapoda</taxon>
        <taxon>Insecta</taxon>
        <taxon>Pterygota</taxon>
        <taxon>Neoptera</taxon>
        <taxon>Endopterygota</taxon>
        <taxon>Hymenoptera</taxon>
        <taxon>Apocrita</taxon>
        <taxon>Aculeata</taxon>
        <taxon>Apoidea</taxon>
        <taxon>Anthophila</taxon>
        <taxon>Apidae</taxon>
        <taxon>Melipona</taxon>
    </lineage>
</organism>
<accession>A0AA40KV24</accession>
<dbReference type="PANTHER" id="PTHR46135:SF3">
    <property type="entry name" value="NME_NM23 FAMILY MEMBER 8"/>
    <property type="match status" value="1"/>
</dbReference>
<dbReference type="SUPFAM" id="SSF52833">
    <property type="entry name" value="Thioredoxin-like"/>
    <property type="match status" value="1"/>
</dbReference>
<keyword evidence="3" id="KW-1185">Reference proteome</keyword>
<dbReference type="Proteomes" id="UP001177670">
    <property type="component" value="Unassembled WGS sequence"/>
</dbReference>
<name>A0AA40KV24_9HYME</name>
<dbReference type="InterPro" id="IPR013766">
    <property type="entry name" value="Thioredoxin_domain"/>
</dbReference>
<evidence type="ECO:0000313" key="2">
    <source>
        <dbReference type="EMBL" id="KAK1133988.1"/>
    </source>
</evidence>
<feature type="domain" description="Thioredoxin" evidence="1">
    <location>
        <begin position="11"/>
        <end position="98"/>
    </location>
</feature>
<protein>
    <recommendedName>
        <fullName evidence="1">Thioredoxin domain-containing protein</fullName>
    </recommendedName>
</protein>
<sequence length="185" mass="21793">MARRKEQIQLQVETEEEWQQLLSRKGLILADVYSEWCGPCIAMVSTLRNVKLKVGEAINYAVVKNNYIADLERFRDRSEPVWMFLQNGKMVNLLFGANCPQIRKLLMSEIKRVLNDEEPEMTLDVSARTPEEEVEWQKKEAIRYHPSNEQICKLVVKFYWLNAFYLKRGRCVDKGDESDKIYLRG</sequence>
<gene>
    <name evidence="2" type="ORF">K0M31_011773</name>
</gene>
<proteinExistence type="predicted"/>
<evidence type="ECO:0000313" key="3">
    <source>
        <dbReference type="Proteomes" id="UP001177670"/>
    </source>
</evidence>
<dbReference type="AlphaFoldDB" id="A0AA40KV24"/>
<evidence type="ECO:0000259" key="1">
    <source>
        <dbReference type="Pfam" id="PF00085"/>
    </source>
</evidence>
<dbReference type="InterPro" id="IPR036249">
    <property type="entry name" value="Thioredoxin-like_sf"/>
</dbReference>
<dbReference type="PANTHER" id="PTHR46135">
    <property type="entry name" value="NME/NM23 FAMILY MEMBER 8"/>
    <property type="match status" value="1"/>
</dbReference>
<dbReference type="Pfam" id="PF00085">
    <property type="entry name" value="Thioredoxin"/>
    <property type="match status" value="1"/>
</dbReference>
<dbReference type="InterPro" id="IPR051766">
    <property type="entry name" value="TXND_domain-containing"/>
</dbReference>
<comment type="caution">
    <text evidence="2">The sequence shown here is derived from an EMBL/GenBank/DDBJ whole genome shotgun (WGS) entry which is preliminary data.</text>
</comment>
<dbReference type="EMBL" id="JAHYIQ010000003">
    <property type="protein sequence ID" value="KAK1133988.1"/>
    <property type="molecule type" value="Genomic_DNA"/>
</dbReference>